<accession>A0A4Y2Q326</accession>
<dbReference type="OrthoDB" id="6421309at2759"/>
<feature type="region of interest" description="Disordered" evidence="1">
    <location>
        <begin position="200"/>
        <end position="238"/>
    </location>
</feature>
<protein>
    <recommendedName>
        <fullName evidence="5">Ig-like domain-containing protein</fullName>
    </recommendedName>
</protein>
<keyword evidence="2" id="KW-1133">Transmembrane helix</keyword>
<dbReference type="Proteomes" id="UP000499080">
    <property type="component" value="Unassembled WGS sequence"/>
</dbReference>
<sequence>MDIIICLPSSNYFSSNRQSTRIPSFAPTGHVSTRMLQNALPLQNLLDNKVLQKSVHDSPASHSFLDSNVPSIRISSFASSSPIFTKIFRNEQLLQQLKKEEAVVENAPQRREKRGIVLIDEDFNVPPEPGVKQGWGDGDFDKNTTKSDKKNIETMSTEEGSGQIEEVFSTVAIHNTTPEQLQMSTDKIKVTPTKEYDKMITTSEHTDKATSTSEHADKMVSTSEHANKETSPTEYTDKITSTTEDIEGSGEISVQFTQPSSTTEELEEQDEKSTIKFCFKRTCNSDDLLLSPGITRKVPEGTNLTLSCSSVNSSGHGLLKLYKYNDSDSPLLQESNKEENLNFDIPLSRRHHSGTYMCLKFTEESCCHQQLDITIYEVPNYKTHLIVIGLIAAISLFTCILLGIYRSFKTKNYEVQMELQNMEKPVLF</sequence>
<dbReference type="AlphaFoldDB" id="A0A4Y2Q326"/>
<feature type="compositionally biased region" description="Polar residues" evidence="1">
    <location>
        <begin position="220"/>
        <end position="238"/>
    </location>
</feature>
<gene>
    <name evidence="3" type="ORF">AVEN_23966_1</name>
</gene>
<keyword evidence="4" id="KW-1185">Reference proteome</keyword>
<dbReference type="EMBL" id="BGPR01012788">
    <property type="protein sequence ID" value="GBN57662.1"/>
    <property type="molecule type" value="Genomic_DNA"/>
</dbReference>
<evidence type="ECO:0000256" key="1">
    <source>
        <dbReference type="SAM" id="MobiDB-lite"/>
    </source>
</evidence>
<feature type="transmembrane region" description="Helical" evidence="2">
    <location>
        <begin position="385"/>
        <end position="405"/>
    </location>
</feature>
<dbReference type="SUPFAM" id="SSF48726">
    <property type="entry name" value="Immunoglobulin"/>
    <property type="match status" value="1"/>
</dbReference>
<dbReference type="InterPro" id="IPR013783">
    <property type="entry name" value="Ig-like_fold"/>
</dbReference>
<reference evidence="3 4" key="1">
    <citation type="journal article" date="2019" name="Sci. Rep.">
        <title>Orb-weaving spider Araneus ventricosus genome elucidates the spidroin gene catalogue.</title>
        <authorList>
            <person name="Kono N."/>
            <person name="Nakamura H."/>
            <person name="Ohtoshi R."/>
            <person name="Moran D.A.P."/>
            <person name="Shinohara A."/>
            <person name="Yoshida Y."/>
            <person name="Fujiwara M."/>
            <person name="Mori M."/>
            <person name="Tomita M."/>
            <person name="Arakawa K."/>
        </authorList>
    </citation>
    <scope>NUCLEOTIDE SEQUENCE [LARGE SCALE GENOMIC DNA]</scope>
</reference>
<keyword evidence="2" id="KW-0812">Transmembrane</keyword>
<name>A0A4Y2Q326_ARAVE</name>
<dbReference type="Gene3D" id="2.60.40.10">
    <property type="entry name" value="Immunoglobulins"/>
    <property type="match status" value="1"/>
</dbReference>
<keyword evidence="2" id="KW-0472">Membrane</keyword>
<evidence type="ECO:0008006" key="5">
    <source>
        <dbReference type="Google" id="ProtNLM"/>
    </source>
</evidence>
<feature type="region of interest" description="Disordered" evidence="1">
    <location>
        <begin position="127"/>
        <end position="147"/>
    </location>
</feature>
<evidence type="ECO:0000313" key="4">
    <source>
        <dbReference type="Proteomes" id="UP000499080"/>
    </source>
</evidence>
<feature type="compositionally biased region" description="Basic and acidic residues" evidence="1">
    <location>
        <begin position="200"/>
        <end position="218"/>
    </location>
</feature>
<dbReference type="InterPro" id="IPR036179">
    <property type="entry name" value="Ig-like_dom_sf"/>
</dbReference>
<organism evidence="3 4">
    <name type="scientific">Araneus ventricosus</name>
    <name type="common">Orbweaver spider</name>
    <name type="synonym">Epeira ventricosa</name>
    <dbReference type="NCBI Taxonomy" id="182803"/>
    <lineage>
        <taxon>Eukaryota</taxon>
        <taxon>Metazoa</taxon>
        <taxon>Ecdysozoa</taxon>
        <taxon>Arthropoda</taxon>
        <taxon>Chelicerata</taxon>
        <taxon>Arachnida</taxon>
        <taxon>Araneae</taxon>
        <taxon>Araneomorphae</taxon>
        <taxon>Entelegynae</taxon>
        <taxon>Araneoidea</taxon>
        <taxon>Araneidae</taxon>
        <taxon>Araneus</taxon>
    </lineage>
</organism>
<evidence type="ECO:0000256" key="2">
    <source>
        <dbReference type="SAM" id="Phobius"/>
    </source>
</evidence>
<evidence type="ECO:0000313" key="3">
    <source>
        <dbReference type="EMBL" id="GBN57662.1"/>
    </source>
</evidence>
<comment type="caution">
    <text evidence="3">The sequence shown here is derived from an EMBL/GenBank/DDBJ whole genome shotgun (WGS) entry which is preliminary data.</text>
</comment>
<proteinExistence type="predicted"/>